<protein>
    <submittedName>
        <fullName evidence="1">Uncharacterized protein</fullName>
    </submittedName>
</protein>
<accession>A0A0A9A0F8</accession>
<reference evidence="1" key="1">
    <citation type="submission" date="2014-09" db="EMBL/GenBank/DDBJ databases">
        <authorList>
            <person name="Magalhaes I.L.F."/>
            <person name="Oliveira U."/>
            <person name="Santos F.R."/>
            <person name="Vidigal T.H.D.A."/>
            <person name="Brescovit A.D."/>
            <person name="Santos A.J."/>
        </authorList>
    </citation>
    <scope>NUCLEOTIDE SEQUENCE</scope>
    <source>
        <tissue evidence="1">Shoot tissue taken approximately 20 cm above the soil surface</tissue>
    </source>
</reference>
<evidence type="ECO:0000313" key="1">
    <source>
        <dbReference type="EMBL" id="JAD40527.1"/>
    </source>
</evidence>
<proteinExistence type="predicted"/>
<organism evidence="1">
    <name type="scientific">Arundo donax</name>
    <name type="common">Giant reed</name>
    <name type="synonym">Donax arundinaceus</name>
    <dbReference type="NCBI Taxonomy" id="35708"/>
    <lineage>
        <taxon>Eukaryota</taxon>
        <taxon>Viridiplantae</taxon>
        <taxon>Streptophyta</taxon>
        <taxon>Embryophyta</taxon>
        <taxon>Tracheophyta</taxon>
        <taxon>Spermatophyta</taxon>
        <taxon>Magnoliopsida</taxon>
        <taxon>Liliopsida</taxon>
        <taxon>Poales</taxon>
        <taxon>Poaceae</taxon>
        <taxon>PACMAD clade</taxon>
        <taxon>Arundinoideae</taxon>
        <taxon>Arundineae</taxon>
        <taxon>Arundo</taxon>
    </lineage>
</organism>
<dbReference type="AlphaFoldDB" id="A0A0A9A0F8"/>
<sequence length="26" mass="2880">MNNNFCPILGCICCSSCLFCSFCYPP</sequence>
<name>A0A0A9A0F8_ARUDO</name>
<reference evidence="1" key="2">
    <citation type="journal article" date="2015" name="Data Brief">
        <title>Shoot transcriptome of the giant reed, Arundo donax.</title>
        <authorList>
            <person name="Barrero R.A."/>
            <person name="Guerrero F.D."/>
            <person name="Moolhuijzen P."/>
            <person name="Goolsby J.A."/>
            <person name="Tidwell J."/>
            <person name="Bellgard S.E."/>
            <person name="Bellgard M.I."/>
        </authorList>
    </citation>
    <scope>NUCLEOTIDE SEQUENCE</scope>
    <source>
        <tissue evidence="1">Shoot tissue taken approximately 20 cm above the soil surface</tissue>
    </source>
</reference>
<dbReference type="EMBL" id="GBRH01257368">
    <property type="protein sequence ID" value="JAD40527.1"/>
    <property type="molecule type" value="Transcribed_RNA"/>
</dbReference>